<organism evidence="2 3">
    <name type="scientific">Bordetella petrii (strain ATCC BAA-461 / DSM 12804 / CCUG 43448 / CIP 107267 / Se-1111R)</name>
    <dbReference type="NCBI Taxonomy" id="340100"/>
    <lineage>
        <taxon>Bacteria</taxon>
        <taxon>Pseudomonadati</taxon>
        <taxon>Pseudomonadota</taxon>
        <taxon>Betaproteobacteria</taxon>
        <taxon>Burkholderiales</taxon>
        <taxon>Alcaligenaceae</taxon>
        <taxon>Bordetella</taxon>
    </lineage>
</organism>
<gene>
    <name evidence="2" type="ordered locus">Bpet4435</name>
</gene>
<proteinExistence type="predicted"/>
<name>A9IDA1_BORPD</name>
<dbReference type="EMBL" id="AM902716">
    <property type="protein sequence ID" value="CAP44786.1"/>
    <property type="molecule type" value="Genomic_DNA"/>
</dbReference>
<feature type="signal peptide" evidence="1">
    <location>
        <begin position="1"/>
        <end position="15"/>
    </location>
</feature>
<sequence>MMLYLACIFRLPCRAALPALVCLFLAGCAPSVPVPATPVLLPTPLMRQVTEWRPGEAADHCVLVVQTENQGTRWSLFDALGVPRARQILQDGQWRNDGFLPPDRAARMLFAALIFAWTPPAELAVRYGEPNVRVRDSERVLIADGLPIVTVTFAAQGKLQFVLGDGTRWQVAPLEDNP</sequence>
<dbReference type="STRING" id="94624.Bpet4435"/>
<keyword evidence="2" id="KW-0449">Lipoprotein</keyword>
<evidence type="ECO:0000313" key="3">
    <source>
        <dbReference type="Proteomes" id="UP000001225"/>
    </source>
</evidence>
<accession>A9IDA1</accession>
<dbReference type="KEGG" id="bpt:Bpet4435"/>
<evidence type="ECO:0000313" key="2">
    <source>
        <dbReference type="EMBL" id="CAP44786.1"/>
    </source>
</evidence>
<protein>
    <submittedName>
        <fullName evidence="2">Lipoprotein</fullName>
    </submittedName>
</protein>
<reference evidence="2 3" key="1">
    <citation type="journal article" date="2008" name="BMC Genomics">
        <title>The missing link: Bordetella petrii is endowed with both the metabolic versatility of environmental bacteria and virulence traits of pathogenic Bordetellae.</title>
        <authorList>
            <person name="Gross R."/>
            <person name="Guzman C.A."/>
            <person name="Sebaihia M."/>
            <person name="Martins Dos Santos V.A."/>
            <person name="Pieper D.H."/>
            <person name="Koebnik R."/>
            <person name="Lechner M."/>
            <person name="Bartels D."/>
            <person name="Buhrmester J."/>
            <person name="Choudhuri J.V."/>
            <person name="Ebensen T."/>
            <person name="Gaigalat L."/>
            <person name="Herrmann S."/>
            <person name="Khachane A.N."/>
            <person name="Larisch C."/>
            <person name="Link S."/>
            <person name="Linke B."/>
            <person name="Meyer F."/>
            <person name="Mormann S."/>
            <person name="Nakunst D."/>
            <person name="Rueckert C."/>
            <person name="Schneiker-Bekel S."/>
            <person name="Schulze K."/>
            <person name="Vorhoelter F.J."/>
            <person name="Yevsa T."/>
            <person name="Engle J.T."/>
            <person name="Goldman W.E."/>
            <person name="Puehler A."/>
            <person name="Goebel U.B."/>
            <person name="Goesmann A."/>
            <person name="Bloecker H."/>
            <person name="Kaiser O."/>
            <person name="Martinez-Arias R."/>
        </authorList>
    </citation>
    <scope>NUCLEOTIDE SEQUENCE [LARGE SCALE GENOMIC DNA]</scope>
    <source>
        <strain evidence="3">ATCC BAA-461 / DSM 12804 / CCUG 43448 / CIP 107267 / Se-1111R</strain>
    </source>
</reference>
<dbReference type="Proteomes" id="UP000001225">
    <property type="component" value="Chromosome"/>
</dbReference>
<keyword evidence="1" id="KW-0732">Signal</keyword>
<keyword evidence="3" id="KW-1185">Reference proteome</keyword>
<feature type="chain" id="PRO_5013311235" evidence="1">
    <location>
        <begin position="16"/>
        <end position="178"/>
    </location>
</feature>
<evidence type="ECO:0000256" key="1">
    <source>
        <dbReference type="SAM" id="SignalP"/>
    </source>
</evidence>
<dbReference type="AlphaFoldDB" id="A9IDA1"/>